<dbReference type="PANTHER" id="PTHR21075">
    <property type="entry name" value="ANAEROBIC RIBONUCLEOSIDE-TRIPHOSPHATE REDUCTASE"/>
    <property type="match status" value="1"/>
</dbReference>
<proteinExistence type="predicted"/>
<evidence type="ECO:0000256" key="1">
    <source>
        <dbReference type="ARBA" id="ARBA00022818"/>
    </source>
</evidence>
<accession>A0A076G4H2</accession>
<protein>
    <submittedName>
        <fullName evidence="4">Putative ribonucleotide reductase</fullName>
    </submittedName>
</protein>
<dbReference type="GO" id="GO:0006260">
    <property type="term" value="P:DNA replication"/>
    <property type="evidence" value="ECO:0007669"/>
    <property type="project" value="InterPro"/>
</dbReference>
<dbReference type="GO" id="GO:0004748">
    <property type="term" value="F:ribonucleoside-diphosphate reductase activity, thioredoxin disulfide as acceptor"/>
    <property type="evidence" value="ECO:0007669"/>
    <property type="project" value="TreeGrafter"/>
</dbReference>
<dbReference type="EMBL" id="KM224878">
    <property type="protein sequence ID" value="AII27111.1"/>
    <property type="molecule type" value="Genomic_DNA"/>
</dbReference>
<keyword evidence="1 2" id="KW-0556">Organic radical</keyword>
<dbReference type="Proteomes" id="UP000028661">
    <property type="component" value="Segment"/>
</dbReference>
<sequence length="620" mass="69493">MSTLLSNCSAIIGSKADSNLLRNNANKDANCIHVMRDMIAGEVCKELAVEWLTPEIIAAHNNGDIHVHDLDYSPAMPMPNCCLLDIEEMFKGFKMGAAEIETPKSVTTAMAVLVQIIANISSSQYGGISINDVDLLMEPYVKMSYQKHLEVGKQYIADHDKAVVYATNQTRKEVLDACQGLEYEVNTLHTSNGQTPFVTLGFGLGTSWQAKLVQEGILRQRIKGLGSRGKTAIFPKLVYKVEKGINDSVHGCINSDIRRLAIECASKRDYPDMLYMPALRADGNGCTPMGCRSFLHKWEDPETGKEVWNGRNNLGVVSINLPRIALRSRGDVDYFYSELSRILGIAHDALQCRINRFRGVKAKVAPLMYCEGALGHRLDPEDEIMQLFDNYRASVSLGYIGVNEMCNAMFPDEPHMFESEKKKEFGLKVVRMLKDATNLWKMSEPFAYGLYSTPSESLCLRFAQLDKADYGVIKGVTDKKYYTNSFHLDVEYSVNPLLKLEFEEPYHHIANSGRISYAEVPHISRKQEELLHTYIDVLWTHAQTIGIAYCGTNCVIDYCHACNSHIDAVATDQGFTCPNCGCHDSRLEVTKRVCGYLGNPTERGFNDGKQDEVIRRVKHC</sequence>
<evidence type="ECO:0000313" key="4">
    <source>
        <dbReference type="EMBL" id="AII27111.1"/>
    </source>
</evidence>
<organism evidence="4 5">
    <name type="scientific">Vibrio phage ICP2_2011_A</name>
    <dbReference type="NCBI Taxonomy" id="1529057"/>
    <lineage>
        <taxon>Viruses</taxon>
        <taxon>Duplodnaviria</taxon>
        <taxon>Heunggongvirae</taxon>
        <taxon>Uroviricota</taxon>
        <taxon>Caudoviricetes</taxon>
        <taxon>Zobellviridae</taxon>
        <taxon>Icepovirus</taxon>
        <taxon>Icepovirus bengalense</taxon>
    </lineage>
</organism>
<evidence type="ECO:0000256" key="2">
    <source>
        <dbReference type="PROSITE-ProRule" id="PRU00493"/>
    </source>
</evidence>
<dbReference type="PROSITE" id="PS51149">
    <property type="entry name" value="GLY_RADICAL_2"/>
    <property type="match status" value="1"/>
</dbReference>
<dbReference type="PROSITE" id="PS00850">
    <property type="entry name" value="GLY_RADICAL_1"/>
    <property type="match status" value="1"/>
</dbReference>
<dbReference type="GO" id="GO:0008998">
    <property type="term" value="F:ribonucleoside-triphosphate reductase (thioredoxin) activity"/>
    <property type="evidence" value="ECO:0007669"/>
    <property type="project" value="InterPro"/>
</dbReference>
<dbReference type="InterPro" id="IPR019777">
    <property type="entry name" value="Form_AcTrfase_GR_CS"/>
</dbReference>
<evidence type="ECO:0000313" key="5">
    <source>
        <dbReference type="Proteomes" id="UP000028661"/>
    </source>
</evidence>
<reference evidence="5" key="1">
    <citation type="journal article" date="2014" name="Elife">
        <title>Evolutionary consequences of intra-patient phage predation on microbial populations.</title>
        <authorList>
            <person name="Seed K.D."/>
            <person name="Yen M."/>
            <person name="Shapiro B.J."/>
            <person name="Hilaire I.J."/>
            <person name="Charles R.C."/>
            <person name="Teng J.E."/>
            <person name="Ivers L.C."/>
            <person name="Boncy J."/>
            <person name="Harris J.B."/>
            <person name="Camilli A."/>
        </authorList>
    </citation>
    <scope>NUCLEOTIDE SEQUENCE [LARGE SCALE GENOMIC DNA]</scope>
</reference>
<gene>
    <name evidence="4" type="ORF">ICP22011A_0067</name>
</gene>
<name>A0A076G4H2_9CAUD</name>
<feature type="domain" description="Glycine radical" evidence="3">
    <location>
        <begin position="492"/>
        <end position="620"/>
    </location>
</feature>
<dbReference type="Pfam" id="PF13597">
    <property type="entry name" value="NRDD"/>
    <property type="match status" value="1"/>
</dbReference>
<dbReference type="NCBIfam" id="NF006732">
    <property type="entry name" value="PRK09263.1"/>
    <property type="match status" value="1"/>
</dbReference>
<dbReference type="Gene3D" id="3.20.70.20">
    <property type="match status" value="1"/>
</dbReference>
<dbReference type="SUPFAM" id="SSF51998">
    <property type="entry name" value="PFL-like glycyl radical enzymes"/>
    <property type="match status" value="1"/>
</dbReference>
<dbReference type="InterPro" id="IPR001150">
    <property type="entry name" value="Gly_radical"/>
</dbReference>
<feature type="modified residue" description="Glycine radical" evidence="2">
    <location>
        <position position="595"/>
    </location>
</feature>
<evidence type="ECO:0000259" key="3">
    <source>
        <dbReference type="PROSITE" id="PS51149"/>
    </source>
</evidence>
<dbReference type="GO" id="GO:0009265">
    <property type="term" value="P:2'-deoxyribonucleotide biosynthetic process"/>
    <property type="evidence" value="ECO:0007669"/>
    <property type="project" value="TreeGrafter"/>
</dbReference>
<dbReference type="NCBIfam" id="TIGR02487">
    <property type="entry name" value="NrdD"/>
    <property type="match status" value="1"/>
</dbReference>
<dbReference type="InterPro" id="IPR012833">
    <property type="entry name" value="NrdD"/>
</dbReference>
<dbReference type="PANTHER" id="PTHR21075:SF0">
    <property type="entry name" value="ANAEROBIC RIBONUCLEOSIDE-TRIPHOSPHATE REDUCTASE"/>
    <property type="match status" value="1"/>
</dbReference>